<dbReference type="InterPro" id="IPR025202">
    <property type="entry name" value="PLD-like_dom"/>
</dbReference>
<dbReference type="STRING" id="5888.A0DPG0"/>
<dbReference type="OrthoDB" id="419078at2759"/>
<dbReference type="InterPro" id="IPR016555">
    <property type="entry name" value="PLipase_D_euk"/>
</dbReference>
<evidence type="ECO:0000313" key="9">
    <source>
        <dbReference type="Proteomes" id="UP000000600"/>
    </source>
</evidence>
<dbReference type="Proteomes" id="UP000000600">
    <property type="component" value="Unassembled WGS sequence"/>
</dbReference>
<dbReference type="EMBL" id="CT868529">
    <property type="protein sequence ID" value="CAK84927.1"/>
    <property type="molecule type" value="Genomic_DNA"/>
</dbReference>
<keyword evidence="9" id="KW-1185">Reference proteome</keyword>
<dbReference type="PIRSF" id="PIRSF009376">
    <property type="entry name" value="Phospholipase_D_euk"/>
    <property type="match status" value="1"/>
</dbReference>
<dbReference type="SUPFAM" id="SSF56024">
    <property type="entry name" value="Phospholipase D/nuclease"/>
    <property type="match status" value="2"/>
</dbReference>
<evidence type="ECO:0000256" key="5">
    <source>
        <dbReference type="ARBA" id="ARBA00023098"/>
    </source>
</evidence>
<reference evidence="8 9" key="1">
    <citation type="journal article" date="2006" name="Nature">
        <title>Global trends of whole-genome duplications revealed by the ciliate Paramecium tetraurelia.</title>
        <authorList>
            <consortium name="Genoscope"/>
            <person name="Aury J.-M."/>
            <person name="Jaillon O."/>
            <person name="Duret L."/>
            <person name="Noel B."/>
            <person name="Jubin C."/>
            <person name="Porcel B.M."/>
            <person name="Segurens B."/>
            <person name="Daubin V."/>
            <person name="Anthouard V."/>
            <person name="Aiach N."/>
            <person name="Arnaiz O."/>
            <person name="Billaut A."/>
            <person name="Beisson J."/>
            <person name="Blanc I."/>
            <person name="Bouhouche K."/>
            <person name="Camara F."/>
            <person name="Duharcourt S."/>
            <person name="Guigo R."/>
            <person name="Gogendeau D."/>
            <person name="Katinka M."/>
            <person name="Keller A.-M."/>
            <person name="Kissmehl R."/>
            <person name="Klotz C."/>
            <person name="Koll F."/>
            <person name="Le Moue A."/>
            <person name="Lepere C."/>
            <person name="Malinsky S."/>
            <person name="Nowacki M."/>
            <person name="Nowak J.K."/>
            <person name="Plattner H."/>
            <person name="Poulain J."/>
            <person name="Ruiz F."/>
            <person name="Serrano V."/>
            <person name="Zagulski M."/>
            <person name="Dessen P."/>
            <person name="Betermier M."/>
            <person name="Weissenbach J."/>
            <person name="Scarpelli C."/>
            <person name="Schachter V."/>
            <person name="Sperling L."/>
            <person name="Meyer E."/>
            <person name="Cohen J."/>
            <person name="Wincker P."/>
        </authorList>
    </citation>
    <scope>NUCLEOTIDE SEQUENCE [LARGE SCALE GENOMIC DNA]</scope>
    <source>
        <strain evidence="8 9">Stock d4-2</strain>
    </source>
</reference>
<gene>
    <name evidence="8" type="ORF">GSPATT00019109001</name>
</gene>
<dbReference type="OMA" id="ILYWAHH"/>
<name>A0DPG0_PARTE</name>
<keyword evidence="5" id="KW-0443">Lipid metabolism</keyword>
<dbReference type="Pfam" id="PF00614">
    <property type="entry name" value="PLDc"/>
    <property type="match status" value="1"/>
</dbReference>
<dbReference type="Gene3D" id="3.30.870.10">
    <property type="entry name" value="Endonuclease Chain A"/>
    <property type="match status" value="2"/>
</dbReference>
<dbReference type="PROSITE" id="PS50035">
    <property type="entry name" value="PLD"/>
    <property type="match status" value="2"/>
</dbReference>
<organism evidence="8 9">
    <name type="scientific">Paramecium tetraurelia</name>
    <dbReference type="NCBI Taxonomy" id="5888"/>
    <lineage>
        <taxon>Eukaryota</taxon>
        <taxon>Sar</taxon>
        <taxon>Alveolata</taxon>
        <taxon>Ciliophora</taxon>
        <taxon>Intramacronucleata</taxon>
        <taxon>Oligohymenophorea</taxon>
        <taxon>Peniculida</taxon>
        <taxon>Parameciidae</taxon>
        <taxon>Paramecium</taxon>
    </lineage>
</organism>
<protein>
    <recommendedName>
        <fullName evidence="6">Phospholipase</fullName>
        <ecNumber evidence="6">3.1.4.4</ecNumber>
    </recommendedName>
</protein>
<dbReference type="GO" id="GO:0035556">
    <property type="term" value="P:intracellular signal transduction"/>
    <property type="evidence" value="ECO:0007669"/>
    <property type="project" value="InterPro"/>
</dbReference>
<evidence type="ECO:0000313" key="8">
    <source>
        <dbReference type="EMBL" id="CAK84927.1"/>
    </source>
</evidence>
<dbReference type="AlphaFoldDB" id="A0DPG0"/>
<evidence type="ECO:0000256" key="2">
    <source>
        <dbReference type="ARBA" id="ARBA00022737"/>
    </source>
</evidence>
<dbReference type="Pfam" id="PF13091">
    <property type="entry name" value="PLDc_2"/>
    <property type="match status" value="1"/>
</dbReference>
<comment type="similarity">
    <text evidence="6">Belongs to the phospholipase D family.</text>
</comment>
<keyword evidence="2" id="KW-0677">Repeat</keyword>
<dbReference type="SMART" id="SM00155">
    <property type="entry name" value="PLDc"/>
    <property type="match status" value="2"/>
</dbReference>
<evidence type="ECO:0000256" key="6">
    <source>
        <dbReference type="PIRNR" id="PIRNR009376"/>
    </source>
</evidence>
<dbReference type="CDD" id="cd09138">
    <property type="entry name" value="PLDc_vPLD1_2_yPLD_like_1"/>
    <property type="match status" value="1"/>
</dbReference>
<dbReference type="RefSeq" id="XP_001452324.1">
    <property type="nucleotide sequence ID" value="XM_001452287.1"/>
</dbReference>
<dbReference type="HOGENOM" id="CLU_000690_2_0_1"/>
<dbReference type="InterPro" id="IPR015679">
    <property type="entry name" value="PLipase_D_fam"/>
</dbReference>
<evidence type="ECO:0000256" key="1">
    <source>
        <dbReference type="ARBA" id="ARBA00000798"/>
    </source>
</evidence>
<dbReference type="GO" id="GO:0004630">
    <property type="term" value="F:phospholipase D activity"/>
    <property type="evidence" value="ECO:0000318"/>
    <property type="project" value="GO_Central"/>
</dbReference>
<dbReference type="CDD" id="cd09141">
    <property type="entry name" value="PLDc_vPLD1_2_yPLD_like_2"/>
    <property type="match status" value="1"/>
</dbReference>
<feature type="domain" description="PLD phosphodiesterase" evidence="7">
    <location>
        <begin position="365"/>
        <end position="392"/>
    </location>
</feature>
<dbReference type="GO" id="GO:0009395">
    <property type="term" value="P:phospholipid catabolic process"/>
    <property type="evidence" value="ECO:0000318"/>
    <property type="project" value="GO_Central"/>
</dbReference>
<dbReference type="InterPro" id="IPR001736">
    <property type="entry name" value="PLipase_D/transphosphatidylase"/>
</dbReference>
<dbReference type="EC" id="3.1.4.4" evidence="6"/>
<keyword evidence="3 6" id="KW-0378">Hydrolase</keyword>
<evidence type="ECO:0000256" key="3">
    <source>
        <dbReference type="ARBA" id="ARBA00022801"/>
    </source>
</evidence>
<dbReference type="GeneID" id="5038109"/>
<dbReference type="PANTHER" id="PTHR18896:SF76">
    <property type="entry name" value="PHOSPHOLIPASE"/>
    <property type="match status" value="1"/>
</dbReference>
<dbReference type="GO" id="GO:0006654">
    <property type="term" value="P:phosphatidic acid biosynthetic process"/>
    <property type="evidence" value="ECO:0007669"/>
    <property type="project" value="InterPro"/>
</dbReference>
<feature type="domain" description="PLD phosphodiesterase" evidence="7">
    <location>
        <begin position="796"/>
        <end position="823"/>
    </location>
</feature>
<keyword evidence="4 6" id="KW-0442">Lipid degradation</keyword>
<proteinExistence type="inferred from homology"/>
<evidence type="ECO:0000259" key="7">
    <source>
        <dbReference type="PROSITE" id="PS50035"/>
    </source>
</evidence>
<dbReference type="PANTHER" id="PTHR18896">
    <property type="entry name" value="PHOSPHOLIPASE D"/>
    <property type="match status" value="1"/>
</dbReference>
<dbReference type="KEGG" id="ptm:GSPATT00019109001"/>
<dbReference type="GO" id="GO:0005886">
    <property type="term" value="C:plasma membrane"/>
    <property type="evidence" value="ECO:0000318"/>
    <property type="project" value="GO_Central"/>
</dbReference>
<dbReference type="eggNOG" id="KOG1329">
    <property type="taxonomic scope" value="Eukaryota"/>
</dbReference>
<dbReference type="InParanoid" id="A0DPG0"/>
<comment type="catalytic activity">
    <reaction evidence="1 6">
        <text>a 1,2-diacyl-sn-glycero-3-phosphocholine + H2O = a 1,2-diacyl-sn-glycero-3-phosphate + choline + H(+)</text>
        <dbReference type="Rhea" id="RHEA:14445"/>
        <dbReference type="ChEBI" id="CHEBI:15354"/>
        <dbReference type="ChEBI" id="CHEBI:15377"/>
        <dbReference type="ChEBI" id="CHEBI:15378"/>
        <dbReference type="ChEBI" id="CHEBI:57643"/>
        <dbReference type="ChEBI" id="CHEBI:58608"/>
        <dbReference type="EC" id="3.1.4.4"/>
    </reaction>
</comment>
<evidence type="ECO:0000256" key="4">
    <source>
        <dbReference type="ARBA" id="ARBA00022963"/>
    </source>
</evidence>
<sequence>MSHLKRNKIVQQESNLDQSQKQQFQVEGLNYQAFHQYIENKFTDSKQFKFLNANALNQNIYEFQISYQSQKWRIRKTSLMFNLVDNMVVQDNFLYLINYLKEILEHSEFNQKLKLFLQFSDVQVNKKYLSCYVDKRSGGRHKRANCRERLTCCHQQFQRRFLTLTSEGICLSYEQFGEQSRIRDMILFDHSFQIHYGKKSTGQKYGIVFKNNTRNLLVRCHSEFEFVDLVVQTQIVFNQSQSVKKNPFDSFSPIRNRNFAKYFIDGQNYFDQLRQDIEAAKEEIFITDWWLSPELYLKRPSHENENFRLDKLLQQKAIEGVRIYSIVYNEPKLALTINSQYTQTKLNNLHQNISVVRHPNSVIPMLWSHHEKIVVIDQQIAYLGGLDLCYGRYDTQSHPLFEEYQGQFPGCDYSNSRIADFRDVTNFKQSDIDREETPRMPWHDVQIKIIGGSVRDVAKHFVQYWNFVLIDLTKKDEYSVLQLQDNLESLNRWDRYKLKLSQISSRLEHFLMTKLHISNENNQYQQQQTPESSLASPNINNQNVQIQLVQSQIQIQSNQNEEKQNYIQEEKLRTKSASFYLVKEGFQIEEDILNAMNKQSQIEDSNYLFQAKKRTPSFQQADKPQINNEKIKLDVRKTSKSGSCSIQILRSANKWSLGLSKNHTENSIQKAMIHLIQHSSYYIYIENQFFMTSLAGEPLLNPIGLAIVQRIKQAYYNQQQFHMTIVLPLLPGFEGEIDDTKANLMKLQLHYEYYSLCRGGQSLIEQLKDIPNINSYLTIAGLRNHGVNSKGQPKTEIVYVHTKLMIVDDSIVLCGSANINDRSLKGSRDSEIAILIEDSTKVGDGRRFAYDLRRDLYKEHFQITDYRKPNDPELVKQIQVQMKNNTLLYRKIFACYPDDSVLTFRQLKQFKSSANLQSYFALQHEIVGFGVEWPLEFLKEESLKLPVFAKEVLVPDINFT</sequence>
<accession>A0DPG0</accession>